<dbReference type="PANTHER" id="PTHR48013:SF9">
    <property type="entry name" value="DUAL SPECIFICITY MITOGEN-ACTIVATED PROTEIN KINASE KINASE 5"/>
    <property type="match status" value="1"/>
</dbReference>
<dbReference type="GO" id="GO:0004708">
    <property type="term" value="F:MAP kinase kinase activity"/>
    <property type="evidence" value="ECO:0007669"/>
    <property type="project" value="UniProtKB-EC"/>
</dbReference>
<dbReference type="Proteomes" id="UP000284403">
    <property type="component" value="Unassembled WGS sequence"/>
</dbReference>
<dbReference type="OrthoDB" id="10252354at2759"/>
<organism evidence="13 14">
    <name type="scientific">Trypanosoma conorhini</name>
    <dbReference type="NCBI Taxonomy" id="83891"/>
    <lineage>
        <taxon>Eukaryota</taxon>
        <taxon>Discoba</taxon>
        <taxon>Euglenozoa</taxon>
        <taxon>Kinetoplastea</taxon>
        <taxon>Metakinetoplastina</taxon>
        <taxon>Trypanosomatida</taxon>
        <taxon>Trypanosomatidae</taxon>
        <taxon>Trypanosoma</taxon>
    </lineage>
</organism>
<evidence type="ECO:0000313" key="13">
    <source>
        <dbReference type="EMBL" id="RNF02736.1"/>
    </source>
</evidence>
<dbReference type="PROSITE" id="PS00107">
    <property type="entry name" value="PROTEIN_KINASE_ATP"/>
    <property type="match status" value="1"/>
</dbReference>
<keyword evidence="4 10" id="KW-0067">ATP-binding</keyword>
<proteinExistence type="inferred from homology"/>
<comment type="catalytic activity">
    <reaction evidence="7">
        <text>L-seryl-[protein] + ATP = O-phospho-L-seryl-[protein] + ADP + H(+)</text>
        <dbReference type="Rhea" id="RHEA:17989"/>
        <dbReference type="Rhea" id="RHEA-COMP:9863"/>
        <dbReference type="Rhea" id="RHEA-COMP:11604"/>
        <dbReference type="ChEBI" id="CHEBI:15378"/>
        <dbReference type="ChEBI" id="CHEBI:29999"/>
        <dbReference type="ChEBI" id="CHEBI:30616"/>
        <dbReference type="ChEBI" id="CHEBI:83421"/>
        <dbReference type="ChEBI" id="CHEBI:456216"/>
        <dbReference type="EC" id="2.7.12.2"/>
    </reaction>
</comment>
<gene>
    <name evidence="13" type="ORF">Tco025E_08334</name>
</gene>
<dbReference type="PANTHER" id="PTHR48013">
    <property type="entry name" value="DUAL SPECIFICITY MITOGEN-ACTIVATED PROTEIN KINASE KINASE 5-RELATED"/>
    <property type="match status" value="1"/>
</dbReference>
<evidence type="ECO:0000256" key="11">
    <source>
        <dbReference type="SAM" id="MobiDB-lite"/>
    </source>
</evidence>
<feature type="region of interest" description="Disordered" evidence="11">
    <location>
        <begin position="894"/>
        <end position="936"/>
    </location>
</feature>
<evidence type="ECO:0000256" key="4">
    <source>
        <dbReference type="ARBA" id="ARBA00022840"/>
    </source>
</evidence>
<comment type="caution">
    <text evidence="13">The sequence shown here is derived from an EMBL/GenBank/DDBJ whole genome shotgun (WGS) entry which is preliminary data.</text>
</comment>
<comment type="catalytic activity">
    <reaction evidence="9">
        <text>L-tyrosyl-[protein] + ATP = O-phospho-L-tyrosyl-[protein] + ADP + H(+)</text>
        <dbReference type="Rhea" id="RHEA:10596"/>
        <dbReference type="Rhea" id="RHEA-COMP:10136"/>
        <dbReference type="Rhea" id="RHEA-COMP:20101"/>
        <dbReference type="ChEBI" id="CHEBI:15378"/>
        <dbReference type="ChEBI" id="CHEBI:30616"/>
        <dbReference type="ChEBI" id="CHEBI:46858"/>
        <dbReference type="ChEBI" id="CHEBI:61978"/>
        <dbReference type="ChEBI" id="CHEBI:456216"/>
        <dbReference type="EC" id="2.7.12.2"/>
    </reaction>
</comment>
<evidence type="ECO:0000256" key="7">
    <source>
        <dbReference type="ARBA" id="ARBA00049014"/>
    </source>
</evidence>
<dbReference type="Pfam" id="PF00069">
    <property type="entry name" value="Pkinase"/>
    <property type="match status" value="1"/>
</dbReference>
<feature type="domain" description="Protein kinase" evidence="12">
    <location>
        <begin position="510"/>
        <end position="843"/>
    </location>
</feature>
<dbReference type="GO" id="GO:0005524">
    <property type="term" value="F:ATP binding"/>
    <property type="evidence" value="ECO:0007669"/>
    <property type="project" value="UniProtKB-UniRule"/>
</dbReference>
<dbReference type="GeneID" id="40321945"/>
<dbReference type="InterPro" id="IPR017441">
    <property type="entry name" value="Protein_kinase_ATP_BS"/>
</dbReference>
<protein>
    <recommendedName>
        <fullName evidence="6">mitogen-activated protein kinase kinase</fullName>
        <ecNumber evidence="6">2.7.12.2</ecNumber>
    </recommendedName>
</protein>
<evidence type="ECO:0000256" key="8">
    <source>
        <dbReference type="ARBA" id="ARBA00049299"/>
    </source>
</evidence>
<evidence type="ECO:0000256" key="3">
    <source>
        <dbReference type="ARBA" id="ARBA00022777"/>
    </source>
</evidence>
<reference evidence="13 14" key="1">
    <citation type="journal article" date="2018" name="BMC Genomics">
        <title>Genomic comparison of Trypanosoma conorhini and Trypanosoma rangeli to Trypanosoma cruzi strains of high and low virulence.</title>
        <authorList>
            <person name="Bradwell K.R."/>
            <person name="Koparde V.N."/>
            <person name="Matveyev A.V."/>
            <person name="Serrano M.G."/>
            <person name="Alves J.M."/>
            <person name="Parikh H."/>
            <person name="Huang B."/>
            <person name="Lee V."/>
            <person name="Espinosa-Alvarez O."/>
            <person name="Ortiz P.A."/>
            <person name="Costa-Martins A.G."/>
            <person name="Teixeira M.M."/>
            <person name="Buck G.A."/>
        </authorList>
    </citation>
    <scope>NUCLEOTIDE SEQUENCE [LARGE SCALE GENOMIC DNA]</scope>
    <source>
        <strain evidence="13 14">025E</strain>
    </source>
</reference>
<dbReference type="Gene3D" id="1.10.510.10">
    <property type="entry name" value="Transferase(Phosphotransferase) domain 1"/>
    <property type="match status" value="1"/>
</dbReference>
<dbReference type="PROSITE" id="PS50011">
    <property type="entry name" value="PROTEIN_KINASE_DOM"/>
    <property type="match status" value="1"/>
</dbReference>
<evidence type="ECO:0000259" key="12">
    <source>
        <dbReference type="PROSITE" id="PS50011"/>
    </source>
</evidence>
<comment type="catalytic activity">
    <reaction evidence="8">
        <text>L-threonyl-[protein] + ATP = O-phospho-L-threonyl-[protein] + ADP + H(+)</text>
        <dbReference type="Rhea" id="RHEA:46608"/>
        <dbReference type="Rhea" id="RHEA-COMP:11060"/>
        <dbReference type="Rhea" id="RHEA-COMP:11605"/>
        <dbReference type="ChEBI" id="CHEBI:15378"/>
        <dbReference type="ChEBI" id="CHEBI:30013"/>
        <dbReference type="ChEBI" id="CHEBI:30616"/>
        <dbReference type="ChEBI" id="CHEBI:61977"/>
        <dbReference type="ChEBI" id="CHEBI:456216"/>
        <dbReference type="EC" id="2.7.12.2"/>
    </reaction>
</comment>
<evidence type="ECO:0000256" key="5">
    <source>
        <dbReference type="ARBA" id="ARBA00038035"/>
    </source>
</evidence>
<keyword evidence="14" id="KW-1185">Reference proteome</keyword>
<dbReference type="RefSeq" id="XP_029224703.1">
    <property type="nucleotide sequence ID" value="XM_029375184.1"/>
</dbReference>
<evidence type="ECO:0000256" key="6">
    <source>
        <dbReference type="ARBA" id="ARBA00038999"/>
    </source>
</evidence>
<dbReference type="SUPFAM" id="SSF56112">
    <property type="entry name" value="Protein kinase-like (PK-like)"/>
    <property type="match status" value="1"/>
</dbReference>
<evidence type="ECO:0000256" key="9">
    <source>
        <dbReference type="ARBA" id="ARBA00051693"/>
    </source>
</evidence>
<feature type="region of interest" description="Disordered" evidence="11">
    <location>
        <begin position="388"/>
        <end position="420"/>
    </location>
</feature>
<dbReference type="EMBL" id="MKKU01000758">
    <property type="protein sequence ID" value="RNF02736.1"/>
    <property type="molecule type" value="Genomic_DNA"/>
</dbReference>
<accession>A0A3R7KWF5</accession>
<dbReference type="AlphaFoldDB" id="A0A3R7KWF5"/>
<keyword evidence="1 13" id="KW-0808">Transferase</keyword>
<dbReference type="InterPro" id="IPR011009">
    <property type="entry name" value="Kinase-like_dom_sf"/>
</dbReference>
<evidence type="ECO:0000313" key="14">
    <source>
        <dbReference type="Proteomes" id="UP000284403"/>
    </source>
</evidence>
<dbReference type="Gene3D" id="3.30.200.20">
    <property type="entry name" value="Phosphorylase Kinase, domain 1"/>
    <property type="match status" value="1"/>
</dbReference>
<keyword evidence="2 10" id="KW-0547">Nucleotide-binding</keyword>
<feature type="region of interest" description="Disordered" evidence="11">
    <location>
        <begin position="566"/>
        <end position="602"/>
    </location>
</feature>
<evidence type="ECO:0000256" key="2">
    <source>
        <dbReference type="ARBA" id="ARBA00022741"/>
    </source>
</evidence>
<dbReference type="EC" id="2.7.12.2" evidence="6"/>
<keyword evidence="3" id="KW-0418">Kinase</keyword>
<evidence type="ECO:0000256" key="1">
    <source>
        <dbReference type="ARBA" id="ARBA00022679"/>
    </source>
</evidence>
<name>A0A3R7KWF5_9TRYP</name>
<dbReference type="InterPro" id="IPR000719">
    <property type="entry name" value="Prot_kinase_dom"/>
</dbReference>
<feature type="binding site" evidence="10">
    <location>
        <position position="539"/>
    </location>
    <ligand>
        <name>ATP</name>
        <dbReference type="ChEBI" id="CHEBI:30616"/>
    </ligand>
</feature>
<comment type="similarity">
    <text evidence="5">Belongs to the protein kinase superfamily. STE Ser/Thr protein kinase family. MAP kinase kinase subfamily.</text>
</comment>
<evidence type="ECO:0000256" key="10">
    <source>
        <dbReference type="PROSITE-ProRule" id="PRU10141"/>
    </source>
</evidence>
<sequence length="981" mass="106152">MRTRLPRLSLEGSLFDERPPPFVSRGGAILEAAHTQFSQPTGGAAAAVIGADKSGRGEVVEFFALPPQWQAVELTNALLRQFAFRTYKAARPDIIPAFNNALPRTVHSLTRRPLVLALLEEMGLTEESGAVADEAERGDVASACNRPRRVASNDSSAVPGWERRETVLERLLRRVLRQFHARHAGQCRAVYADPAADASGGAGGGRDIRTGCLRELPTGRRASNAVPGECGSAAHVASPLEARQRDTRALRKFFVDHPTEDEQVFVIANELLQQHIATPHVLPATTHLSADAASEREFGANNDALAHLRISRLNTPDSSSCDNKKEDGGRLPQERLVLLELLRSVHETSMSARALFAIFKKALHWPCCSSVRAPPPLDATISALKPIRSSQTSTEAAFRQGGPQRTAGDEPQDTHDTFGRERRRRLPSLLCLYLQSHLQERPPSMENVNRRMLRMKWEDPQLVNCSVSWRENSSAGPFSPCMYSEPCSNTLSMTHSKFTSPSKIVSVQCMDGTTRIGRGSSGELFAVRRLDTGELVAVKRIYLTELSREHVESELSVLRRSIGLSDDGRGNGSSSRPGVAASVTPSSPRGMSGNSNDDDGDSDVADYNGVVRFYDAFFDDGCAFIVMELMDSGSLFDALNARRCRPFSEEECRAIAFQVLHGLRYLHDTIRQLHRDLKPHNILLDRHTGAVKLTDFGISSDQLQSMGFNQCDTYVGTLAYMSPNRVDAASVYGKESDFWGLGITLIQLALGKLPFLPNVFVIAGFATRPPRLSSNFASDSARTSTLGEAGTRRSPPLTAFSDAFQDFVATLLPATRGRSHAAPLASAAEDDEDSAQSCTHSLGGWGGSELSCTPAAAAAECAGDAAEGSGPSDMSEACVGYDVLVPFAAWTAAQSRPPDAPAGAAQEPPSPWARSNEKENGSRHMRAGGDDFDDARRGGTAAAAELTSTALLQHPWMRGMTWEKSRTVIAAISLDSAAAPH</sequence>
<dbReference type="SMART" id="SM00220">
    <property type="entry name" value="S_TKc"/>
    <property type="match status" value="1"/>
</dbReference>